<dbReference type="PROSITE" id="PS50082">
    <property type="entry name" value="WD_REPEATS_2"/>
    <property type="match status" value="4"/>
</dbReference>
<gene>
    <name evidence="12" type="ORF">ODALV1_LOCUS14525</name>
</gene>
<evidence type="ECO:0000313" key="13">
    <source>
        <dbReference type="Proteomes" id="UP001642540"/>
    </source>
</evidence>
<keyword evidence="5" id="KW-0493">Microtubule</keyword>
<proteinExistence type="inferred from homology"/>
<evidence type="ECO:0000256" key="7">
    <source>
        <dbReference type="ARBA" id="ARBA00023212"/>
    </source>
</evidence>
<dbReference type="InterPro" id="IPR055439">
    <property type="entry name" value="Beta-prop_EML_1st"/>
</dbReference>
<feature type="domain" description="EML-like second beta-propeller" evidence="11">
    <location>
        <begin position="649"/>
        <end position="916"/>
    </location>
</feature>
<feature type="repeat" description="WD" evidence="8">
    <location>
        <begin position="558"/>
        <end position="590"/>
    </location>
</feature>
<dbReference type="PROSITE" id="PS50294">
    <property type="entry name" value="WD_REPEATS_REGION"/>
    <property type="match status" value="3"/>
</dbReference>
<evidence type="ECO:0000256" key="2">
    <source>
        <dbReference type="ARBA" id="ARBA00006489"/>
    </source>
</evidence>
<feature type="region of interest" description="Disordered" evidence="9">
    <location>
        <begin position="162"/>
        <end position="242"/>
    </location>
</feature>
<comment type="caution">
    <text evidence="12">The sequence shown here is derived from an EMBL/GenBank/DDBJ whole genome shotgun (WGS) entry which is preliminary data.</text>
</comment>
<evidence type="ECO:0000256" key="8">
    <source>
        <dbReference type="PROSITE-ProRule" id="PRU00221"/>
    </source>
</evidence>
<dbReference type="InterPro" id="IPR050630">
    <property type="entry name" value="WD_repeat_EMAP"/>
</dbReference>
<name>A0ABP1QS64_9HEXA</name>
<dbReference type="CDD" id="cd21931">
    <property type="entry name" value="TD_EMAP-like"/>
    <property type="match status" value="1"/>
</dbReference>
<dbReference type="InterPro" id="IPR005108">
    <property type="entry name" value="HELP"/>
</dbReference>
<evidence type="ECO:0000256" key="6">
    <source>
        <dbReference type="ARBA" id="ARBA00022737"/>
    </source>
</evidence>
<evidence type="ECO:0000313" key="12">
    <source>
        <dbReference type="EMBL" id="CAL8110888.1"/>
    </source>
</evidence>
<keyword evidence="6" id="KW-0677">Repeat</keyword>
<feature type="compositionally biased region" description="Polar residues" evidence="9">
    <location>
        <begin position="230"/>
        <end position="242"/>
    </location>
</feature>
<evidence type="ECO:0000256" key="9">
    <source>
        <dbReference type="SAM" id="MobiDB-lite"/>
    </source>
</evidence>
<dbReference type="InterPro" id="IPR049813">
    <property type="entry name" value="Elp-1-like_TD"/>
</dbReference>
<feature type="compositionally biased region" description="Polar residues" evidence="9">
    <location>
        <begin position="140"/>
        <end position="150"/>
    </location>
</feature>
<feature type="region of interest" description="Disordered" evidence="9">
    <location>
        <begin position="1"/>
        <end position="52"/>
    </location>
</feature>
<feature type="domain" description="EML-like first beta-propeller" evidence="10">
    <location>
        <begin position="364"/>
        <end position="632"/>
    </location>
</feature>
<dbReference type="Proteomes" id="UP001642540">
    <property type="component" value="Unassembled WGS sequence"/>
</dbReference>
<dbReference type="SUPFAM" id="SSF50998">
    <property type="entry name" value="Quinoprotein alcohol dehydrogenase-like"/>
    <property type="match status" value="2"/>
</dbReference>
<evidence type="ECO:0000256" key="3">
    <source>
        <dbReference type="ARBA" id="ARBA00022490"/>
    </source>
</evidence>
<dbReference type="InterPro" id="IPR001680">
    <property type="entry name" value="WD40_rpt"/>
</dbReference>
<dbReference type="InterPro" id="IPR015943">
    <property type="entry name" value="WD40/YVTN_repeat-like_dom_sf"/>
</dbReference>
<evidence type="ECO:0000256" key="1">
    <source>
        <dbReference type="ARBA" id="ARBA00004245"/>
    </source>
</evidence>
<feature type="region of interest" description="Disordered" evidence="9">
    <location>
        <begin position="87"/>
        <end position="109"/>
    </location>
</feature>
<accession>A0ABP1QS64</accession>
<evidence type="ECO:0000256" key="4">
    <source>
        <dbReference type="ARBA" id="ARBA00022574"/>
    </source>
</evidence>
<keyword evidence="3" id="KW-0963">Cytoplasm</keyword>
<comment type="subcellular location">
    <subcellularLocation>
        <location evidence="1">Cytoplasm</location>
        <location evidence="1">Cytoskeleton</location>
    </subcellularLocation>
</comment>
<evidence type="ECO:0000256" key="5">
    <source>
        <dbReference type="ARBA" id="ARBA00022701"/>
    </source>
</evidence>
<dbReference type="Gene3D" id="2.130.10.10">
    <property type="entry name" value="YVTN repeat-like/Quinoprotein amine dehydrogenase"/>
    <property type="match status" value="2"/>
</dbReference>
<feature type="compositionally biased region" description="Polar residues" evidence="9">
    <location>
        <begin position="21"/>
        <end position="34"/>
    </location>
</feature>
<keyword evidence="13" id="KW-1185">Reference proteome</keyword>
<keyword evidence="4 8" id="KW-0853">WD repeat</keyword>
<comment type="similarity">
    <text evidence="2">Belongs to the WD repeat EMAP family.</text>
</comment>
<evidence type="ECO:0008006" key="14">
    <source>
        <dbReference type="Google" id="ProtNLM"/>
    </source>
</evidence>
<feature type="region of interest" description="Disordered" evidence="9">
    <location>
        <begin position="130"/>
        <end position="150"/>
    </location>
</feature>
<feature type="compositionally biased region" description="Polar residues" evidence="9">
    <location>
        <begin position="204"/>
        <end position="223"/>
    </location>
</feature>
<dbReference type="InterPro" id="IPR055442">
    <property type="entry name" value="Beta-prop_EML-like_2nd"/>
</dbReference>
<feature type="repeat" description="WD" evidence="8">
    <location>
        <begin position="883"/>
        <end position="918"/>
    </location>
</feature>
<dbReference type="InterPro" id="IPR011047">
    <property type="entry name" value="Quinoprotein_ADH-like_sf"/>
</dbReference>
<dbReference type="SMART" id="SM00320">
    <property type="entry name" value="WD40"/>
    <property type="match status" value="11"/>
</dbReference>
<evidence type="ECO:0000259" key="10">
    <source>
        <dbReference type="Pfam" id="PF23409"/>
    </source>
</evidence>
<feature type="compositionally biased region" description="Polar residues" evidence="9">
    <location>
        <begin position="162"/>
        <end position="171"/>
    </location>
</feature>
<dbReference type="EMBL" id="CAXLJM020000046">
    <property type="protein sequence ID" value="CAL8110888.1"/>
    <property type="molecule type" value="Genomic_DNA"/>
</dbReference>
<organism evidence="12 13">
    <name type="scientific">Orchesella dallaii</name>
    <dbReference type="NCBI Taxonomy" id="48710"/>
    <lineage>
        <taxon>Eukaryota</taxon>
        <taxon>Metazoa</taxon>
        <taxon>Ecdysozoa</taxon>
        <taxon>Arthropoda</taxon>
        <taxon>Hexapoda</taxon>
        <taxon>Collembola</taxon>
        <taxon>Entomobryomorpha</taxon>
        <taxon>Entomobryoidea</taxon>
        <taxon>Orchesellidae</taxon>
        <taxon>Orchesellinae</taxon>
        <taxon>Orchesella</taxon>
    </lineage>
</organism>
<reference evidence="12 13" key="1">
    <citation type="submission" date="2024-08" db="EMBL/GenBank/DDBJ databases">
        <authorList>
            <person name="Cucini C."/>
            <person name="Frati F."/>
        </authorList>
    </citation>
    <scope>NUCLEOTIDE SEQUENCE [LARGE SCALE GENOMIC DNA]</scope>
</reference>
<dbReference type="Pfam" id="PF23409">
    <property type="entry name" value="Beta-prop_EML"/>
    <property type="match status" value="1"/>
</dbReference>
<feature type="repeat" description="WD" evidence="8">
    <location>
        <begin position="771"/>
        <end position="803"/>
    </location>
</feature>
<sequence length="918" mass="100568">MKDAAGSTVLVASAETKDNGENNSDTTSANSSLGDSFRESDEMLENENETLRERVGDLEKKVYEQRDEILCLRATLADVLRRITNLEGSRGPSHISNINSNGGSPHHAHFKENLGRLKVYQTNSDATGRADWRRSGINGHHNSNHPQSNIGISKYRRANLHQSTGSLHSADSQSSNGLSPSPSPSPYNRGTPSPKNGVGGNLSPAATSVSPNQLRNGGTNGTPSPLAKRWSSTSDFHSGSTPSLFSQNSAMAARNNVTARSLLNLHVKSSYTRHGTKDSTFNADEGTVRMFLRGRPINLYLPTALVDNYSLSRVATAPLAKLRLEWVYGYRGRDCRANLYYLPTGELVYFIAAAVVLYNVEEQQQRHYLGHNDDVKCLAIHPNKLIVATGQCAGHDRREGKAHVRIWNSVSLHTLHVIGLGDFERSICCLSFSKADGGALLCVIDDSSEHNISIWDWQKGEKGQKLAENKSSGDTVVAMEFHPLDKNTIISCGKGHISFWTFENCCLYKKLGIFDHRDKPKYVTCLAFTANGDIVSGDSSGNILIWARGTNVVAKAVRGAHEGPVFSIYTLKDGEVLTGGGKDGRVLQWDAQLTKTEIETLIPEQYGPVRAITEGRGSQLIVGTTKNCILAGSFQLPFQPVVQGHTDELWGLAVHPEQSQFLTGGHDKMLVLWDSLSHTAVWSLDFDEAIQSACFSPDGAVIVVGTVLGHWFAISAETREILSHHNDGSEPIQVVRFSPDGKMLAIGSRDNIIYIYQANDNYHKYNRIGRCSGHSSFITHFDWSSDSTFILSNSGDYEVLFWNASVCRQIPQSSQLRDTDWATTTSTLSAATIGIWPENADGTDVNTCDRSHDKKLVATGDDFGKVKLFTYPVTQPKSLCHTYGGHSSHVTSVQFLPDDTRLVTTGGKDSSVIQWVIC</sequence>
<protein>
    <recommendedName>
        <fullName evidence="14">Echinoderm microtubule-associated protein-like 1</fullName>
    </recommendedName>
</protein>
<feature type="repeat" description="WD" evidence="8">
    <location>
        <begin position="642"/>
        <end position="674"/>
    </location>
</feature>
<dbReference type="PANTHER" id="PTHR13720">
    <property type="entry name" value="WD-40 REPEAT PROTEIN"/>
    <property type="match status" value="1"/>
</dbReference>
<keyword evidence="7" id="KW-0206">Cytoskeleton</keyword>
<feature type="compositionally biased region" description="Low complexity" evidence="9">
    <location>
        <begin position="91"/>
        <end position="105"/>
    </location>
</feature>
<dbReference type="PANTHER" id="PTHR13720:SF50">
    <property type="entry name" value="ECHINODERM MICROTUBULE-ASSOCIATED PROTEIN-LIKE 2"/>
    <property type="match status" value="1"/>
</dbReference>
<evidence type="ECO:0000259" key="11">
    <source>
        <dbReference type="Pfam" id="PF23414"/>
    </source>
</evidence>
<dbReference type="Pfam" id="PF23414">
    <property type="entry name" value="Beta-prop_EML_2"/>
    <property type="match status" value="1"/>
</dbReference>
<dbReference type="Pfam" id="PF03451">
    <property type="entry name" value="HELP"/>
    <property type="match status" value="1"/>
</dbReference>